<organism evidence="4 5">
    <name type="scientific">Anaeramoeba flamelloides</name>
    <dbReference type="NCBI Taxonomy" id="1746091"/>
    <lineage>
        <taxon>Eukaryota</taxon>
        <taxon>Metamonada</taxon>
        <taxon>Anaeramoebidae</taxon>
        <taxon>Anaeramoeba</taxon>
    </lineage>
</organism>
<dbReference type="InterPro" id="IPR000184">
    <property type="entry name" value="Bac_surfAg_D15"/>
</dbReference>
<dbReference type="Proteomes" id="UP001150062">
    <property type="component" value="Unassembled WGS sequence"/>
</dbReference>
<evidence type="ECO:0000313" key="4">
    <source>
        <dbReference type="EMBL" id="KAJ6234390.1"/>
    </source>
</evidence>
<evidence type="ECO:0000259" key="3">
    <source>
        <dbReference type="Pfam" id="PF01103"/>
    </source>
</evidence>
<protein>
    <submittedName>
        <fullName evidence="4">Sorting and assembly machinery component 50</fullName>
    </submittedName>
</protein>
<evidence type="ECO:0000256" key="2">
    <source>
        <dbReference type="ARBA" id="ARBA00023136"/>
    </source>
</evidence>
<keyword evidence="5" id="KW-1185">Reference proteome</keyword>
<evidence type="ECO:0000256" key="1">
    <source>
        <dbReference type="ARBA" id="ARBA00004370"/>
    </source>
</evidence>
<proteinExistence type="predicted"/>
<reference evidence="4" key="1">
    <citation type="submission" date="2022-08" db="EMBL/GenBank/DDBJ databases">
        <title>Novel sulfate-reducing endosymbionts in the free-living metamonad Anaeramoeba.</title>
        <authorList>
            <person name="Jerlstrom-Hultqvist J."/>
            <person name="Cepicka I."/>
            <person name="Gallot-Lavallee L."/>
            <person name="Salas-Leiva D."/>
            <person name="Curtis B.A."/>
            <person name="Zahonova K."/>
            <person name="Pipaliya S."/>
            <person name="Dacks J."/>
            <person name="Roger A.J."/>
        </authorList>
    </citation>
    <scope>NUCLEOTIDE SEQUENCE</scope>
    <source>
        <strain evidence="4">Schooner1</strain>
    </source>
</reference>
<comment type="caution">
    <text evidence="4">The sequence shown here is derived from an EMBL/GenBank/DDBJ whole genome shotgun (WGS) entry which is preliminary data.</text>
</comment>
<dbReference type="Gene3D" id="2.40.160.50">
    <property type="entry name" value="membrane protein fhac: a member of the omp85/tpsb transporter family"/>
    <property type="match status" value="1"/>
</dbReference>
<dbReference type="Pfam" id="PF01103">
    <property type="entry name" value="Omp85"/>
    <property type="match status" value="1"/>
</dbReference>
<accession>A0ABQ8XPW8</accession>
<sequence>MQNFFSSNKKDFFVQKNLKSRSKIQDQTLKKPLYVAFTEVKGREKTKKDLLVGHLNKFKEPNNLEELLVTSEEFMSYLKTLNIFQSAQIEYDAEKQYFCPKKQKSSVKILLKEHSSHPRFKTFLGLFSIGSLLSSVNLFGGGERVDLFANLGVPITDLYFGFTKPLLSKKDLTLDGIHLAAYKSDYSIKNRSENLVRKGVKLTLSAPFVRHYYHQSHFKTKNPGTHSLTYLLESREITNQTKEESFNNFDVELNSKTDNNDCGNNNQNLKASAIYRYRFDNRNSPVFPSKGILFDFSNELAALYQGGSFFKSKLKFGLHLPLFKKLSVSLKGNSGIVTSTSFPMATQNVSVFERFYPRYQKNLAETKRYLFGEKKRFAKKKSNKIKFGKSLLSSESDENNEFELQTLVEDEKNSNYSHSLTNQNYLDSYGADVHGNLTAAINLRIPFPEESNFTFGVSAFIRSQVFGLTDLSNQPFKDSVYNIIKKRKDEMGVGFSTCCGFKRFDLNWTVPLEKPNKKLLKQLQFSLEMDLDYNF</sequence>
<feature type="domain" description="Bacterial surface antigen (D15)" evidence="3">
    <location>
        <begin position="137"/>
        <end position="356"/>
    </location>
</feature>
<name>A0ABQ8XPW8_9EUKA</name>
<dbReference type="EMBL" id="JAOAOG010000270">
    <property type="protein sequence ID" value="KAJ6234390.1"/>
    <property type="molecule type" value="Genomic_DNA"/>
</dbReference>
<keyword evidence="2" id="KW-0472">Membrane</keyword>
<evidence type="ECO:0000313" key="5">
    <source>
        <dbReference type="Proteomes" id="UP001150062"/>
    </source>
</evidence>
<comment type="subcellular location">
    <subcellularLocation>
        <location evidence="1">Membrane</location>
    </subcellularLocation>
</comment>
<gene>
    <name evidence="4" type="ORF">M0813_29380</name>
</gene>